<accession>A0A0C9U5N0</accession>
<dbReference type="OrthoDB" id="3270296at2759"/>
<dbReference type="HOGENOM" id="CLU_1020042_0_0_1"/>
<gene>
    <name evidence="1" type="ORF">M422DRAFT_259200</name>
</gene>
<protein>
    <recommendedName>
        <fullName evidence="3">F-box domain-containing protein</fullName>
    </recommendedName>
</protein>
<evidence type="ECO:0008006" key="3">
    <source>
        <dbReference type="Google" id="ProtNLM"/>
    </source>
</evidence>
<sequence length="273" mass="31182">MYNNIVYIYSRNEYIATFATVQATGLPDAITSNQALREANIGTLYTSIGYEQAYWTSGSEAGDYLCGRSNYSTSGAQALLYHVLKNMQSIKHFVDYPEEIIEYILFDIKSEADLLHLALTCKVLSSRIIPYHIQFRALHINLLERFPNRLPKLLNEHLLLRSCFRHAEILDHGEGPRLPWCLLPPRRKSSQMSKDISAMHKRQCEPAICTLQQVGPMSSVWSFTLNTKCYRAVSSVLKSLHIYFPNLYHLKVTLVYPLPNESIEFGSNSVSLQ</sequence>
<evidence type="ECO:0000313" key="2">
    <source>
        <dbReference type="Proteomes" id="UP000054279"/>
    </source>
</evidence>
<reference evidence="1 2" key="1">
    <citation type="submission" date="2014-06" db="EMBL/GenBank/DDBJ databases">
        <title>Evolutionary Origins and Diversification of the Mycorrhizal Mutualists.</title>
        <authorList>
            <consortium name="DOE Joint Genome Institute"/>
            <consortium name="Mycorrhizal Genomics Consortium"/>
            <person name="Kohler A."/>
            <person name="Kuo A."/>
            <person name="Nagy L.G."/>
            <person name="Floudas D."/>
            <person name="Copeland A."/>
            <person name="Barry K.W."/>
            <person name="Cichocki N."/>
            <person name="Veneault-Fourrey C."/>
            <person name="LaButti K."/>
            <person name="Lindquist E.A."/>
            <person name="Lipzen A."/>
            <person name="Lundell T."/>
            <person name="Morin E."/>
            <person name="Murat C."/>
            <person name="Riley R."/>
            <person name="Ohm R."/>
            <person name="Sun H."/>
            <person name="Tunlid A."/>
            <person name="Henrissat B."/>
            <person name="Grigoriev I.V."/>
            <person name="Hibbett D.S."/>
            <person name="Martin F."/>
        </authorList>
    </citation>
    <scope>NUCLEOTIDE SEQUENCE [LARGE SCALE GENOMIC DNA]</scope>
    <source>
        <strain evidence="1 2">SS14</strain>
    </source>
</reference>
<dbReference type="Proteomes" id="UP000054279">
    <property type="component" value="Unassembled WGS sequence"/>
</dbReference>
<dbReference type="AlphaFoldDB" id="A0A0C9U5N0"/>
<proteinExistence type="predicted"/>
<evidence type="ECO:0000313" key="1">
    <source>
        <dbReference type="EMBL" id="KIJ38288.1"/>
    </source>
</evidence>
<dbReference type="EMBL" id="KN837162">
    <property type="protein sequence ID" value="KIJ38288.1"/>
    <property type="molecule type" value="Genomic_DNA"/>
</dbReference>
<keyword evidence="2" id="KW-1185">Reference proteome</keyword>
<organism evidence="1 2">
    <name type="scientific">Sphaerobolus stellatus (strain SS14)</name>
    <dbReference type="NCBI Taxonomy" id="990650"/>
    <lineage>
        <taxon>Eukaryota</taxon>
        <taxon>Fungi</taxon>
        <taxon>Dikarya</taxon>
        <taxon>Basidiomycota</taxon>
        <taxon>Agaricomycotina</taxon>
        <taxon>Agaricomycetes</taxon>
        <taxon>Phallomycetidae</taxon>
        <taxon>Geastrales</taxon>
        <taxon>Sphaerobolaceae</taxon>
        <taxon>Sphaerobolus</taxon>
    </lineage>
</organism>
<name>A0A0C9U5N0_SPHS4</name>